<gene>
    <name evidence="1" type="ORF">GCM10018781_67900</name>
</gene>
<dbReference type="AlphaFoldDB" id="A0A919GDK5"/>
<sequence length="194" mass="20887">MDDSARRLPGGVGGTGVTGRPDTVLIVVRGPSGAGKSSTAAGLRAAYGRGIAVVGQDVLRRDVLRERDVAGGANITLIDLVARHALDHGFHVVVEGILAADRYGAMLARLAADHCGRSFLYYLDVDFDETLRRHATRPLAGEVSPEQMAGWYRAHDVLPGRLEHLISRHSTLDDTVERILTDTALAPPRRTPRP</sequence>
<reference evidence="1" key="2">
    <citation type="submission" date="2020-09" db="EMBL/GenBank/DDBJ databases">
        <authorList>
            <person name="Sun Q."/>
            <person name="Ohkuma M."/>
        </authorList>
    </citation>
    <scope>NUCLEOTIDE SEQUENCE</scope>
    <source>
        <strain evidence="1">JCM 4646</strain>
    </source>
</reference>
<comment type="caution">
    <text evidence="1">The sequence shown here is derived from an EMBL/GenBank/DDBJ whole genome shotgun (WGS) entry which is preliminary data.</text>
</comment>
<dbReference type="InterPro" id="IPR027417">
    <property type="entry name" value="P-loop_NTPase"/>
</dbReference>
<organism evidence="1 2">
    <name type="scientific">Kitasatospora indigofera</name>
    <dbReference type="NCBI Taxonomy" id="67307"/>
    <lineage>
        <taxon>Bacteria</taxon>
        <taxon>Bacillati</taxon>
        <taxon>Actinomycetota</taxon>
        <taxon>Actinomycetes</taxon>
        <taxon>Kitasatosporales</taxon>
        <taxon>Streptomycetaceae</taxon>
        <taxon>Kitasatospora</taxon>
    </lineage>
</organism>
<dbReference type="SUPFAM" id="SSF52540">
    <property type="entry name" value="P-loop containing nucleoside triphosphate hydrolases"/>
    <property type="match status" value="1"/>
</dbReference>
<dbReference type="EMBL" id="BNBO01000059">
    <property type="protein sequence ID" value="GHH82613.1"/>
    <property type="molecule type" value="Genomic_DNA"/>
</dbReference>
<reference evidence="1" key="1">
    <citation type="journal article" date="2014" name="Int. J. Syst. Evol. Microbiol.">
        <title>Complete genome sequence of Corynebacterium casei LMG S-19264T (=DSM 44701T), isolated from a smear-ripened cheese.</title>
        <authorList>
            <consortium name="US DOE Joint Genome Institute (JGI-PGF)"/>
            <person name="Walter F."/>
            <person name="Albersmeier A."/>
            <person name="Kalinowski J."/>
            <person name="Ruckert C."/>
        </authorList>
    </citation>
    <scope>NUCLEOTIDE SEQUENCE</scope>
    <source>
        <strain evidence="1">JCM 4646</strain>
    </source>
</reference>
<dbReference type="GeneID" id="95357057"/>
<dbReference type="Gene3D" id="3.40.50.300">
    <property type="entry name" value="P-loop containing nucleotide triphosphate hydrolases"/>
    <property type="match status" value="1"/>
</dbReference>
<dbReference type="Pfam" id="PF13671">
    <property type="entry name" value="AAA_33"/>
    <property type="match status" value="1"/>
</dbReference>
<evidence type="ECO:0000313" key="2">
    <source>
        <dbReference type="Proteomes" id="UP000617734"/>
    </source>
</evidence>
<dbReference type="RefSeq" id="WP_229927962.1">
    <property type="nucleotide sequence ID" value="NZ_BNBO01000059.1"/>
</dbReference>
<proteinExistence type="predicted"/>
<dbReference type="Proteomes" id="UP000617734">
    <property type="component" value="Unassembled WGS sequence"/>
</dbReference>
<keyword evidence="2" id="KW-1185">Reference proteome</keyword>
<protein>
    <recommendedName>
        <fullName evidence="3">Kinase</fullName>
    </recommendedName>
</protein>
<evidence type="ECO:0000313" key="1">
    <source>
        <dbReference type="EMBL" id="GHH82613.1"/>
    </source>
</evidence>
<name>A0A919GDK5_9ACTN</name>
<evidence type="ECO:0008006" key="3">
    <source>
        <dbReference type="Google" id="ProtNLM"/>
    </source>
</evidence>
<accession>A0A919GDK5</accession>